<evidence type="ECO:0000313" key="1">
    <source>
        <dbReference type="EMBL" id="PMD04498.1"/>
    </source>
</evidence>
<evidence type="ECO:0000313" key="2">
    <source>
        <dbReference type="Proteomes" id="UP000235598"/>
    </source>
</evidence>
<organism evidence="1 2">
    <name type="scientific">Brevibacterium paucivorans</name>
    <dbReference type="NCBI Taxonomy" id="170994"/>
    <lineage>
        <taxon>Bacteria</taxon>
        <taxon>Bacillati</taxon>
        <taxon>Actinomycetota</taxon>
        <taxon>Actinomycetes</taxon>
        <taxon>Micrococcales</taxon>
        <taxon>Brevibacteriaceae</taxon>
        <taxon>Brevibacterium</taxon>
    </lineage>
</organism>
<proteinExistence type="predicted"/>
<accession>A0A2N6VKD5</accession>
<name>A0A2N6VKD5_9MICO</name>
<feature type="non-terminal residue" evidence="1">
    <location>
        <position position="1"/>
    </location>
</feature>
<feature type="non-terminal residue" evidence="1">
    <location>
        <position position="93"/>
    </location>
</feature>
<protein>
    <submittedName>
        <fullName evidence="1">Uncharacterized protein</fullName>
    </submittedName>
</protein>
<sequence length="93" mass="9891">QSAGRPADQLQNAQPAAAAASRCAPVGESRYSVAEWAELPGGPLTEQQKQLEAADFDMVNIGAALEWIALGDNHEDRALRALATTFQLKRAST</sequence>
<reference evidence="1 2" key="1">
    <citation type="submission" date="2017-09" db="EMBL/GenBank/DDBJ databases">
        <title>Bacterial strain isolated from the female urinary microbiota.</title>
        <authorList>
            <person name="Thomas-White K."/>
            <person name="Kumar N."/>
            <person name="Forster S."/>
            <person name="Putonti C."/>
            <person name="Lawley T."/>
            <person name="Wolfe A.J."/>
        </authorList>
    </citation>
    <scope>NUCLEOTIDE SEQUENCE [LARGE SCALE GENOMIC DNA]</scope>
    <source>
        <strain evidence="1 2">UMB1301</strain>
    </source>
</reference>
<comment type="caution">
    <text evidence="1">The sequence shown here is derived from an EMBL/GenBank/DDBJ whole genome shotgun (WGS) entry which is preliminary data.</text>
</comment>
<gene>
    <name evidence="1" type="ORF">CJ199_11730</name>
</gene>
<dbReference type="AlphaFoldDB" id="A0A2N6VKD5"/>
<dbReference type="EMBL" id="PNHK01000021">
    <property type="protein sequence ID" value="PMD04498.1"/>
    <property type="molecule type" value="Genomic_DNA"/>
</dbReference>
<dbReference type="Proteomes" id="UP000235598">
    <property type="component" value="Unassembled WGS sequence"/>
</dbReference>